<keyword evidence="4" id="KW-0804">Transcription</keyword>
<dbReference type="CDD" id="cd12148">
    <property type="entry name" value="fungal_TF_MHR"/>
    <property type="match status" value="1"/>
</dbReference>
<dbReference type="InterPro" id="IPR036864">
    <property type="entry name" value="Zn2-C6_fun-type_DNA-bd_sf"/>
</dbReference>
<evidence type="ECO:0000256" key="2">
    <source>
        <dbReference type="ARBA" id="ARBA00023015"/>
    </source>
</evidence>
<comment type="caution">
    <text evidence="8">The sequence shown here is derived from an EMBL/GenBank/DDBJ whole genome shotgun (WGS) entry which is preliminary data.</text>
</comment>
<dbReference type="SUPFAM" id="SSF57701">
    <property type="entry name" value="Zn2/Cys6 DNA-binding domain"/>
    <property type="match status" value="1"/>
</dbReference>
<evidence type="ECO:0000256" key="6">
    <source>
        <dbReference type="SAM" id="MobiDB-lite"/>
    </source>
</evidence>
<dbReference type="SMART" id="SM00906">
    <property type="entry name" value="Fungal_trans"/>
    <property type="match status" value="1"/>
</dbReference>
<dbReference type="EMBL" id="JAVHJV010000013">
    <property type="protein sequence ID" value="KAK5938559.1"/>
    <property type="molecule type" value="Genomic_DNA"/>
</dbReference>
<organism evidence="8 9">
    <name type="scientific">Knufia obscura</name>
    <dbReference type="NCBI Taxonomy" id="1635080"/>
    <lineage>
        <taxon>Eukaryota</taxon>
        <taxon>Fungi</taxon>
        <taxon>Dikarya</taxon>
        <taxon>Ascomycota</taxon>
        <taxon>Pezizomycotina</taxon>
        <taxon>Eurotiomycetes</taxon>
        <taxon>Chaetothyriomycetidae</taxon>
        <taxon>Chaetothyriales</taxon>
        <taxon>Trichomeriaceae</taxon>
        <taxon>Knufia</taxon>
    </lineage>
</organism>
<keyword evidence="1" id="KW-0479">Metal-binding</keyword>
<keyword evidence="9" id="KW-1185">Reference proteome</keyword>
<gene>
    <name evidence="8" type="ORF">PMZ80_009531</name>
</gene>
<name>A0ABR0REM8_9EURO</name>
<evidence type="ECO:0000313" key="8">
    <source>
        <dbReference type="EMBL" id="KAK5938559.1"/>
    </source>
</evidence>
<dbReference type="InterPro" id="IPR001138">
    <property type="entry name" value="Zn2Cys6_DnaBD"/>
</dbReference>
<dbReference type="Gene3D" id="4.10.240.10">
    <property type="entry name" value="Zn(2)-C6 fungal-type DNA-binding domain"/>
    <property type="match status" value="1"/>
</dbReference>
<evidence type="ECO:0000256" key="5">
    <source>
        <dbReference type="ARBA" id="ARBA00023242"/>
    </source>
</evidence>
<dbReference type="InterPro" id="IPR007219">
    <property type="entry name" value="XnlR_reg_dom"/>
</dbReference>
<feature type="region of interest" description="Disordered" evidence="6">
    <location>
        <begin position="230"/>
        <end position="269"/>
    </location>
</feature>
<evidence type="ECO:0000256" key="3">
    <source>
        <dbReference type="ARBA" id="ARBA00023125"/>
    </source>
</evidence>
<dbReference type="PROSITE" id="PS00463">
    <property type="entry name" value="ZN2_CY6_FUNGAL_1"/>
    <property type="match status" value="1"/>
</dbReference>
<keyword evidence="3" id="KW-0238">DNA-binding</keyword>
<feature type="domain" description="Zn(2)-C6 fungal-type" evidence="7">
    <location>
        <begin position="24"/>
        <end position="55"/>
    </location>
</feature>
<evidence type="ECO:0000259" key="7">
    <source>
        <dbReference type="PROSITE" id="PS00463"/>
    </source>
</evidence>
<feature type="compositionally biased region" description="Basic and acidic residues" evidence="6">
    <location>
        <begin position="234"/>
        <end position="244"/>
    </location>
</feature>
<dbReference type="Pfam" id="PF04082">
    <property type="entry name" value="Fungal_trans"/>
    <property type="match status" value="1"/>
</dbReference>
<reference evidence="8 9" key="1">
    <citation type="journal article" date="2023" name="Res Sq">
        <title>Genomic and morphological characterization of Knufia obscura isolated from the Mars 2020 spacecraft assembly facility.</title>
        <authorList>
            <person name="Chander A.M."/>
            <person name="Teixeira M.M."/>
            <person name="Singh N.K."/>
            <person name="Williams M.P."/>
            <person name="Parker C.W."/>
            <person name="Leo P."/>
            <person name="Stajich J.E."/>
            <person name="Torok T."/>
            <person name="Tighe S."/>
            <person name="Mason C.E."/>
            <person name="Venkateswaran K."/>
        </authorList>
    </citation>
    <scope>NUCLEOTIDE SEQUENCE [LARGE SCALE GENOMIC DNA]</scope>
    <source>
        <strain evidence="8 9">CCFEE 5817</strain>
    </source>
</reference>
<evidence type="ECO:0000256" key="1">
    <source>
        <dbReference type="ARBA" id="ARBA00022723"/>
    </source>
</evidence>
<dbReference type="CDD" id="cd00067">
    <property type="entry name" value="GAL4"/>
    <property type="match status" value="1"/>
</dbReference>
<accession>A0ABR0REM8</accession>
<keyword evidence="2" id="KW-0805">Transcription regulation</keyword>
<dbReference type="RefSeq" id="XP_064726649.1">
    <property type="nucleotide sequence ID" value="XM_064877924.1"/>
</dbReference>
<keyword evidence="5" id="KW-0539">Nucleus</keyword>
<evidence type="ECO:0000313" key="9">
    <source>
        <dbReference type="Proteomes" id="UP001334248"/>
    </source>
</evidence>
<dbReference type="Proteomes" id="UP001334248">
    <property type="component" value="Unassembled WGS sequence"/>
</dbReference>
<proteinExistence type="predicted"/>
<evidence type="ECO:0000256" key="4">
    <source>
        <dbReference type="ARBA" id="ARBA00023163"/>
    </source>
</evidence>
<sequence length="803" mass="89773">MLPSDKSASKRRVPDSLRRRTQVSCDRCKKRRIRCIRDDGDDGSCKTCLDGGFACQSTAPRKKRLYGSAEALSLRYRALDALVKGLFADENVDDVQTLFRLAVDRGIDMPAADESTINADAFNDGISAVSQSPDSFDMQTKWPCNIDQTVQGTVVGLAEETCIPAPHGVAHYVGPASSFEFASAIRQLVAKRSSTLDNERTRQNRRSRLRAEFAQLKTSIAMEPRIQAHPASTVREEGHERDVAESVSAQATPAHGAVDNQAEPHGRPSSPYRRWVQALLPVRSVCDNLVQAFFDKVHPNYVLFHRGTFQSRYESIWYRTSAYTYEAEPGWLCCLFMVLAFGAQALEHHNLNDATTLQRRFLKFVRERFQHLALTASLANVQALLLLQLYEHNAGERNTSWILLGQAARMAVALGMHREGTSHNFDSIERNTRRMVWFTLYSFEQYAALMLGRPSTIKALEVNVGLPEEAIMDGSDYPPEYLNHASMLLDLSSKVRHFATAASPNCFNPPVLGSLLDSVTTLIKELQTWREQLPQHLRPDSYFISNRHRRAVLLLHTNYHYLASVLTRPYLLCRVDCEIRSYSSLDRITAQTSNPAIDAMAQESVQSSSALGAIIQQLSDCSMLEGIVWVDFFYLYHALLVLCLDCLVATTNRSSGLIRQTKEQVASMVSMCQTNRLSPTYHILSQVSIQFAHIVGLVGDDAPSRDELDQPMNATSQQPLPTTDLHSAPMISQYDMFVPFAEPISDVQNFHNHDAFWDFFNVGGYDGSGAPQDATMAYLPTPFSHLSNVDGGSIPGHAEHWNA</sequence>
<dbReference type="PANTHER" id="PTHR47424">
    <property type="entry name" value="REGULATORY PROTEIN GAL4"/>
    <property type="match status" value="1"/>
</dbReference>
<dbReference type="InterPro" id="IPR051127">
    <property type="entry name" value="Fungal_SecMet_Regulators"/>
</dbReference>
<dbReference type="GeneID" id="90002980"/>
<protein>
    <recommendedName>
        <fullName evidence="7">Zn(2)-C6 fungal-type domain-containing protein</fullName>
    </recommendedName>
</protein>
<dbReference type="PANTHER" id="PTHR47424:SF6">
    <property type="entry name" value="PROLINE UTILIZATION TRANS-ACTIVATOR"/>
    <property type="match status" value="1"/>
</dbReference>